<feature type="region of interest" description="Disordered" evidence="1">
    <location>
        <begin position="311"/>
        <end position="513"/>
    </location>
</feature>
<protein>
    <submittedName>
        <fullName evidence="2">Uncharacterized protein</fullName>
    </submittedName>
</protein>
<dbReference type="AlphaFoldDB" id="A0A1F5LXU3"/>
<feature type="compositionally biased region" description="Basic and acidic residues" evidence="1">
    <location>
        <begin position="499"/>
        <end position="509"/>
    </location>
</feature>
<comment type="caution">
    <text evidence="2">The sequence shown here is derived from an EMBL/GenBank/DDBJ whole genome shotgun (WGS) entry which is preliminary data.</text>
</comment>
<feature type="compositionally biased region" description="Polar residues" evidence="1">
    <location>
        <begin position="372"/>
        <end position="398"/>
    </location>
</feature>
<feature type="region of interest" description="Disordered" evidence="1">
    <location>
        <begin position="97"/>
        <end position="127"/>
    </location>
</feature>
<gene>
    <name evidence="2" type="ORF">PENARI_c001G11040</name>
</gene>
<evidence type="ECO:0000256" key="1">
    <source>
        <dbReference type="SAM" id="MobiDB-lite"/>
    </source>
</evidence>
<organism evidence="2 3">
    <name type="scientific">Penicillium arizonense</name>
    <dbReference type="NCBI Taxonomy" id="1835702"/>
    <lineage>
        <taxon>Eukaryota</taxon>
        <taxon>Fungi</taxon>
        <taxon>Dikarya</taxon>
        <taxon>Ascomycota</taxon>
        <taxon>Pezizomycotina</taxon>
        <taxon>Eurotiomycetes</taxon>
        <taxon>Eurotiomycetidae</taxon>
        <taxon>Eurotiales</taxon>
        <taxon>Aspergillaceae</taxon>
        <taxon>Penicillium</taxon>
    </lineage>
</organism>
<feature type="compositionally biased region" description="Pro residues" evidence="1">
    <location>
        <begin position="257"/>
        <end position="266"/>
    </location>
</feature>
<evidence type="ECO:0000313" key="3">
    <source>
        <dbReference type="Proteomes" id="UP000177622"/>
    </source>
</evidence>
<dbReference type="OrthoDB" id="5408296at2759"/>
<feature type="region of interest" description="Disordered" evidence="1">
    <location>
        <begin position="191"/>
        <end position="295"/>
    </location>
</feature>
<name>A0A1F5LXU3_PENAI</name>
<feature type="compositionally biased region" description="Low complexity" evidence="1">
    <location>
        <begin position="423"/>
        <end position="434"/>
    </location>
</feature>
<feature type="compositionally biased region" description="Low complexity" evidence="1">
    <location>
        <begin position="331"/>
        <end position="341"/>
    </location>
</feature>
<sequence length="523" mass="56666">MPPLAGEERLLTVFADIHYYFTEPTRRPSPYHHRFDKGSYLYVYHDASQNKARIEIANNPGSPEQDAFCGELNHVHIRHSSQFPTLCTLTVDAHTNPSQQRAYSPASPQHEWRLPSGDPRDDQTDFRDFPRLHTLDIYFWGQEDATQFLDTAEQVLPSSQVETDREPAPQPEQPLSSVVQQLENVAVSDPAYQNGQTRNSRSDTQTTASQPPQGPGIPQTTSFPPPPPSGPPADENSSTGHSPAEEKKDPASFAPLPYNPAAPAAPEPIKHREKTPPPEDGMDGTGLAAAVAADNGVPYTPPHQVIGGVGGVAGFASPPPSNSTPGLSYAGPPTTTIGPPGYASPPPSAGIQHTGSFSSHSSIQSPGLPVPSYSQSFLSGAGSQQWNASASPQRSGSMSFAPPPPQPQDPNARLYDQQVYGGSQQPSIQDIQQQASTPVPMGGFSNYSYDKAPSQQQRQPGASEYDIHSQAYRPTEAEAGSHYQKYAQKAMKNPGQRPRKLEDKAERLESGVNRFFKKLEKRL</sequence>
<dbReference type="GeneID" id="34571732"/>
<dbReference type="Proteomes" id="UP000177622">
    <property type="component" value="Unassembled WGS sequence"/>
</dbReference>
<feature type="compositionally biased region" description="Basic and acidic residues" evidence="1">
    <location>
        <begin position="110"/>
        <end position="127"/>
    </location>
</feature>
<feature type="compositionally biased region" description="Polar residues" evidence="1">
    <location>
        <begin position="445"/>
        <end position="460"/>
    </location>
</feature>
<feature type="compositionally biased region" description="Basic and acidic residues" evidence="1">
    <location>
        <begin position="268"/>
        <end position="277"/>
    </location>
</feature>
<feature type="compositionally biased region" description="Polar residues" evidence="1">
    <location>
        <begin position="191"/>
        <end position="209"/>
    </location>
</feature>
<accession>A0A1F5LXU3</accession>
<reference evidence="2 3" key="1">
    <citation type="journal article" date="2016" name="Sci. Rep.">
        <title>Penicillium arizonense, a new, genome sequenced fungal species, reveals a high chemical diversity in secreted metabolites.</title>
        <authorList>
            <person name="Grijseels S."/>
            <person name="Nielsen J.C."/>
            <person name="Randelovic M."/>
            <person name="Nielsen J."/>
            <person name="Nielsen K.F."/>
            <person name="Workman M."/>
            <person name="Frisvad J.C."/>
        </authorList>
    </citation>
    <scope>NUCLEOTIDE SEQUENCE [LARGE SCALE GENOMIC DNA]</scope>
    <source>
        <strain evidence="2 3">CBS 141311</strain>
    </source>
</reference>
<feature type="region of interest" description="Disordered" evidence="1">
    <location>
        <begin position="156"/>
        <end position="175"/>
    </location>
</feature>
<keyword evidence="3" id="KW-1185">Reference proteome</keyword>
<evidence type="ECO:0000313" key="2">
    <source>
        <dbReference type="EMBL" id="OGE57975.1"/>
    </source>
</evidence>
<dbReference type="RefSeq" id="XP_022493398.1">
    <property type="nucleotide sequence ID" value="XM_022626998.1"/>
</dbReference>
<dbReference type="STRING" id="1835702.A0A1F5LXU3"/>
<feature type="compositionally biased region" description="Polar residues" evidence="1">
    <location>
        <begin position="351"/>
        <end position="365"/>
    </location>
</feature>
<dbReference type="EMBL" id="LXJU01000001">
    <property type="protein sequence ID" value="OGE57975.1"/>
    <property type="molecule type" value="Genomic_DNA"/>
</dbReference>
<proteinExistence type="predicted"/>